<evidence type="ECO:0000313" key="2">
    <source>
        <dbReference type="Proteomes" id="UP000265816"/>
    </source>
</evidence>
<sequence length="64" mass="7830">MNPEMQFMYGLPGQDLQYEKLNERVRPYGYGFGRPWWGYGQPWGWFRPRPWIWVRPGLWGWGGH</sequence>
<protein>
    <submittedName>
        <fullName evidence="1">Uncharacterized protein</fullName>
    </submittedName>
</protein>
<gene>
    <name evidence="1" type="ORF">D1970_01935</name>
</gene>
<reference evidence="1 2" key="1">
    <citation type="submission" date="2018-08" db="EMBL/GenBank/DDBJ databases">
        <title>Bacillus jemisoniae sp. nov., Bacillus chryseoplanitiae sp. nov., Bacillus resnikiae sp. nov., and Bacillus frankliniae sp. nov., isolated from Viking spacecraft and associated surfaces.</title>
        <authorList>
            <person name="Seuylemezian A."/>
            <person name="Vaishampayan P."/>
        </authorList>
    </citation>
    <scope>NUCLEOTIDE SEQUENCE [LARGE SCALE GENOMIC DNA]</scope>
    <source>
        <strain evidence="1 2">JJ-247</strain>
    </source>
</reference>
<keyword evidence="2" id="KW-1185">Reference proteome</keyword>
<comment type="caution">
    <text evidence="1">The sequence shown here is derived from an EMBL/GenBank/DDBJ whole genome shotgun (WGS) entry which is preliminary data.</text>
</comment>
<organism evidence="1 2">
    <name type="scientific">Mesobacillus zeae</name>
    <dbReference type="NCBI Taxonomy" id="1917180"/>
    <lineage>
        <taxon>Bacteria</taxon>
        <taxon>Bacillati</taxon>
        <taxon>Bacillota</taxon>
        <taxon>Bacilli</taxon>
        <taxon>Bacillales</taxon>
        <taxon>Bacillaceae</taxon>
        <taxon>Mesobacillus</taxon>
    </lineage>
</organism>
<evidence type="ECO:0000313" key="1">
    <source>
        <dbReference type="EMBL" id="RID88285.1"/>
    </source>
</evidence>
<dbReference type="RefSeq" id="WP_119111203.1">
    <property type="nucleotide sequence ID" value="NZ_CBCSEO010000008.1"/>
</dbReference>
<dbReference type="Proteomes" id="UP000265816">
    <property type="component" value="Unassembled WGS sequence"/>
</dbReference>
<name>A0A398BDN4_9BACI</name>
<proteinExistence type="predicted"/>
<dbReference type="AlphaFoldDB" id="A0A398BDN4"/>
<dbReference type="EMBL" id="QWVT01000007">
    <property type="protein sequence ID" value="RID88285.1"/>
    <property type="molecule type" value="Genomic_DNA"/>
</dbReference>
<accession>A0A398BDN4</accession>